<proteinExistence type="predicted"/>
<name>A0A1G1UY06_9BACT</name>
<dbReference type="Proteomes" id="UP000177967">
    <property type="component" value="Unassembled WGS sequence"/>
</dbReference>
<organism evidence="1 2">
    <name type="scientific">Candidatus Blackburnbacteria bacterium RIFCSPHIGHO2_01_FULL_43_15b</name>
    <dbReference type="NCBI Taxonomy" id="1797513"/>
    <lineage>
        <taxon>Bacteria</taxon>
        <taxon>Candidatus Blackburniibacteriota</taxon>
    </lineage>
</organism>
<sequence length="88" mass="10186">MQTPTNINLCSRCKKQRIVVRTWKEIVINSTIIHTETACPDPDCQEIVDAQNNATHEKRVSSEENRAKTEEARKLKIRQNLTLGRARR</sequence>
<evidence type="ECO:0000313" key="2">
    <source>
        <dbReference type="Proteomes" id="UP000177967"/>
    </source>
</evidence>
<comment type="caution">
    <text evidence="1">The sequence shown here is derived from an EMBL/GenBank/DDBJ whole genome shotgun (WGS) entry which is preliminary data.</text>
</comment>
<protein>
    <submittedName>
        <fullName evidence="1">Uncharacterized protein</fullName>
    </submittedName>
</protein>
<dbReference type="AlphaFoldDB" id="A0A1G1UY06"/>
<reference evidence="1 2" key="1">
    <citation type="journal article" date="2016" name="Nat. Commun.">
        <title>Thousands of microbial genomes shed light on interconnected biogeochemical processes in an aquifer system.</title>
        <authorList>
            <person name="Anantharaman K."/>
            <person name="Brown C.T."/>
            <person name="Hug L.A."/>
            <person name="Sharon I."/>
            <person name="Castelle C.J."/>
            <person name="Probst A.J."/>
            <person name="Thomas B.C."/>
            <person name="Singh A."/>
            <person name="Wilkins M.J."/>
            <person name="Karaoz U."/>
            <person name="Brodie E.L."/>
            <person name="Williams K.H."/>
            <person name="Hubbard S.S."/>
            <person name="Banfield J.F."/>
        </authorList>
    </citation>
    <scope>NUCLEOTIDE SEQUENCE [LARGE SCALE GENOMIC DNA]</scope>
</reference>
<dbReference type="STRING" id="1797513.A2782_02405"/>
<accession>A0A1G1UY06</accession>
<evidence type="ECO:0000313" key="1">
    <source>
        <dbReference type="EMBL" id="OGY07975.1"/>
    </source>
</evidence>
<dbReference type="EMBL" id="MHBW01000033">
    <property type="protein sequence ID" value="OGY07975.1"/>
    <property type="molecule type" value="Genomic_DNA"/>
</dbReference>
<gene>
    <name evidence="1" type="ORF">A2782_02405</name>
</gene>